<dbReference type="InParanoid" id="K0YII3"/>
<evidence type="ECO:0000256" key="2">
    <source>
        <dbReference type="ARBA" id="ARBA00023125"/>
    </source>
</evidence>
<dbReference type="PANTHER" id="PTHR30136">
    <property type="entry name" value="HELIX-TURN-HELIX TRANSCRIPTIONAL REGULATOR, ICLR FAMILY"/>
    <property type="match status" value="1"/>
</dbReference>
<dbReference type="HOGENOM" id="CLU_062618_5_5_11"/>
<dbReference type="Pfam" id="PF01614">
    <property type="entry name" value="IclR_C"/>
    <property type="match status" value="1"/>
</dbReference>
<dbReference type="PANTHER" id="PTHR30136:SF24">
    <property type="entry name" value="HTH-TYPE TRANSCRIPTIONAL REPRESSOR ALLR"/>
    <property type="match status" value="1"/>
</dbReference>
<dbReference type="SUPFAM" id="SSF55781">
    <property type="entry name" value="GAF domain-like"/>
    <property type="match status" value="1"/>
</dbReference>
<proteinExistence type="predicted"/>
<organism evidence="8 9">
    <name type="scientific">Slackia piriformis YIT 12062</name>
    <dbReference type="NCBI Taxonomy" id="742818"/>
    <lineage>
        <taxon>Bacteria</taxon>
        <taxon>Bacillati</taxon>
        <taxon>Actinomycetota</taxon>
        <taxon>Coriobacteriia</taxon>
        <taxon>Eggerthellales</taxon>
        <taxon>Eggerthellaceae</taxon>
        <taxon>Slackia</taxon>
    </lineage>
</organism>
<dbReference type="SUPFAM" id="SSF46785">
    <property type="entry name" value="Winged helix' DNA-binding domain"/>
    <property type="match status" value="1"/>
</dbReference>
<dbReference type="OrthoDB" id="8479143at2"/>
<evidence type="ECO:0000256" key="3">
    <source>
        <dbReference type="ARBA" id="ARBA00023163"/>
    </source>
</evidence>
<dbReference type="InterPro" id="IPR050707">
    <property type="entry name" value="HTH_MetabolicPath_Reg"/>
</dbReference>
<keyword evidence="1" id="KW-0805">Transcription regulation</keyword>
<comment type="function">
    <text evidence="4">May be an activator protein for the gylABX operon.</text>
</comment>
<feature type="domain" description="IclR-ED" evidence="7">
    <location>
        <begin position="68"/>
        <end position="251"/>
    </location>
</feature>
<evidence type="ECO:0000256" key="5">
    <source>
        <dbReference type="ARBA" id="ARBA00070406"/>
    </source>
</evidence>
<evidence type="ECO:0000259" key="7">
    <source>
        <dbReference type="PROSITE" id="PS51078"/>
    </source>
</evidence>
<accession>K0YII3</accession>
<evidence type="ECO:0000259" key="6">
    <source>
        <dbReference type="PROSITE" id="PS51077"/>
    </source>
</evidence>
<dbReference type="GO" id="GO:0045892">
    <property type="term" value="P:negative regulation of DNA-templated transcription"/>
    <property type="evidence" value="ECO:0007669"/>
    <property type="project" value="TreeGrafter"/>
</dbReference>
<sequence length="253" mass="27975">MEGQNVQALERAFDVLETLSETHGGIGLSTLAQKTGLSKSTAHRILKTMLERGYAEKTLDGSYKLGSHLFELMSNHIDSLELQVEAQPYMAALERALHLPAYLGVLDGPYVSIIGKEATHKADEDFTRVGKRYPAHCSSMGKCLLACLSAEELEEALCDFGFEAHTANTITRRRDFVTHLRQVRRRGWAMDHEESELNHRCVAAPIFDFSGKAIASIGVSGSNDDLPDGRIDEVAQYVVRAAQRTSKCMGYVE</sequence>
<dbReference type="GO" id="GO:0003700">
    <property type="term" value="F:DNA-binding transcription factor activity"/>
    <property type="evidence" value="ECO:0007669"/>
    <property type="project" value="TreeGrafter"/>
</dbReference>
<dbReference type="InterPro" id="IPR014757">
    <property type="entry name" value="Tscrpt_reg_IclR_C"/>
</dbReference>
<gene>
    <name evidence="8" type="ORF">HMPREF9451_01795</name>
</gene>
<dbReference type="EMBL" id="ADMD01000009">
    <property type="protein sequence ID" value="EJZ83276.1"/>
    <property type="molecule type" value="Genomic_DNA"/>
</dbReference>
<dbReference type="Proteomes" id="UP000006069">
    <property type="component" value="Unassembled WGS sequence"/>
</dbReference>
<reference evidence="8 9" key="1">
    <citation type="submission" date="2012-08" db="EMBL/GenBank/DDBJ databases">
        <title>The Genome Sequence of Slackia piriformis YIT 12062.</title>
        <authorList>
            <consortium name="The Broad Institute Genome Sequencing Platform"/>
            <person name="Earl A."/>
            <person name="Ward D."/>
            <person name="Feldgarden M."/>
            <person name="Gevers D."/>
            <person name="Morotomi M."/>
            <person name="Walker B."/>
            <person name="Young S.K."/>
            <person name="Zeng Q."/>
            <person name="Gargeya S."/>
            <person name="Fitzgerald M."/>
            <person name="Haas B."/>
            <person name="Abouelleil A."/>
            <person name="Alvarado L."/>
            <person name="Arachchi H.M."/>
            <person name="Berlin A.M."/>
            <person name="Chapman S.B."/>
            <person name="Goldberg J."/>
            <person name="Griggs A."/>
            <person name="Gujja S."/>
            <person name="Hansen M."/>
            <person name="Howarth C."/>
            <person name="Imamovic A."/>
            <person name="Larimer J."/>
            <person name="McCowen C."/>
            <person name="Montmayeur A."/>
            <person name="Murphy C."/>
            <person name="Neiman D."/>
            <person name="Pearson M."/>
            <person name="Priest M."/>
            <person name="Roberts A."/>
            <person name="Saif S."/>
            <person name="Shea T."/>
            <person name="Sisk P."/>
            <person name="Sykes S."/>
            <person name="Wortman J."/>
            <person name="Nusbaum C."/>
            <person name="Birren B."/>
        </authorList>
    </citation>
    <scope>NUCLEOTIDE SEQUENCE [LARGE SCALE GENOMIC DNA]</scope>
    <source>
        <strain evidence="8 9">YIT 12062</strain>
    </source>
</reference>
<dbReference type="FunFam" id="1.10.10.10:FF:000056">
    <property type="entry name" value="IclR family transcriptional regulator"/>
    <property type="match status" value="1"/>
</dbReference>
<protein>
    <recommendedName>
        <fullName evidence="5">Glycerol operon regulatory protein</fullName>
    </recommendedName>
</protein>
<dbReference type="InterPro" id="IPR005471">
    <property type="entry name" value="Tscrpt_reg_IclR_N"/>
</dbReference>
<dbReference type="PROSITE" id="PS51078">
    <property type="entry name" value="ICLR_ED"/>
    <property type="match status" value="1"/>
</dbReference>
<comment type="caution">
    <text evidence="8">The sequence shown here is derived from an EMBL/GenBank/DDBJ whole genome shotgun (WGS) entry which is preliminary data.</text>
</comment>
<keyword evidence="9" id="KW-1185">Reference proteome</keyword>
<dbReference type="InterPro" id="IPR036388">
    <property type="entry name" value="WH-like_DNA-bd_sf"/>
</dbReference>
<dbReference type="SMART" id="SM00346">
    <property type="entry name" value="HTH_ICLR"/>
    <property type="match status" value="1"/>
</dbReference>
<dbReference type="PROSITE" id="PS51077">
    <property type="entry name" value="HTH_ICLR"/>
    <property type="match status" value="1"/>
</dbReference>
<evidence type="ECO:0000256" key="4">
    <source>
        <dbReference type="ARBA" id="ARBA00058938"/>
    </source>
</evidence>
<dbReference type="RefSeq" id="WP_009139972.1">
    <property type="nucleotide sequence ID" value="NZ_JH815199.1"/>
</dbReference>
<dbReference type="InterPro" id="IPR036390">
    <property type="entry name" value="WH_DNA-bd_sf"/>
</dbReference>
<evidence type="ECO:0000313" key="8">
    <source>
        <dbReference type="EMBL" id="EJZ83276.1"/>
    </source>
</evidence>
<dbReference type="PATRIC" id="fig|742818.3.peg.1898"/>
<evidence type="ECO:0000313" key="9">
    <source>
        <dbReference type="Proteomes" id="UP000006069"/>
    </source>
</evidence>
<evidence type="ECO:0000256" key="1">
    <source>
        <dbReference type="ARBA" id="ARBA00023015"/>
    </source>
</evidence>
<dbReference type="Gene3D" id="3.30.450.40">
    <property type="match status" value="1"/>
</dbReference>
<name>K0YII3_9ACTN</name>
<dbReference type="eggNOG" id="COG1414">
    <property type="taxonomic scope" value="Bacteria"/>
</dbReference>
<dbReference type="InterPro" id="IPR029016">
    <property type="entry name" value="GAF-like_dom_sf"/>
</dbReference>
<keyword evidence="2" id="KW-0238">DNA-binding</keyword>
<dbReference type="GO" id="GO:0003677">
    <property type="term" value="F:DNA binding"/>
    <property type="evidence" value="ECO:0007669"/>
    <property type="project" value="UniProtKB-KW"/>
</dbReference>
<dbReference type="Pfam" id="PF09339">
    <property type="entry name" value="HTH_IclR"/>
    <property type="match status" value="1"/>
</dbReference>
<dbReference type="Gene3D" id="1.10.10.10">
    <property type="entry name" value="Winged helix-like DNA-binding domain superfamily/Winged helix DNA-binding domain"/>
    <property type="match status" value="1"/>
</dbReference>
<feature type="domain" description="HTH iclR-type" evidence="6">
    <location>
        <begin position="6"/>
        <end position="67"/>
    </location>
</feature>
<keyword evidence="3" id="KW-0804">Transcription</keyword>
<dbReference type="AlphaFoldDB" id="K0YII3"/>